<evidence type="ECO:0000313" key="7">
    <source>
        <dbReference type="EMBL" id="MQY44476.1"/>
    </source>
</evidence>
<evidence type="ECO:0000256" key="3">
    <source>
        <dbReference type="ARBA" id="ARBA00022729"/>
    </source>
</evidence>
<evidence type="ECO:0000256" key="4">
    <source>
        <dbReference type="RuleBase" id="RU003744"/>
    </source>
</evidence>
<dbReference type="InterPro" id="IPR018313">
    <property type="entry name" value="SBP_3_CS"/>
</dbReference>
<organism evidence="7 8">
    <name type="scientific">Endobacterium cereale</name>
    <dbReference type="NCBI Taxonomy" id="2663029"/>
    <lineage>
        <taxon>Bacteria</taxon>
        <taxon>Pseudomonadati</taxon>
        <taxon>Pseudomonadota</taxon>
        <taxon>Alphaproteobacteria</taxon>
        <taxon>Hyphomicrobiales</taxon>
        <taxon>Rhizobiaceae</taxon>
        <taxon>Endobacterium</taxon>
    </lineage>
</organism>
<dbReference type="Pfam" id="PF00497">
    <property type="entry name" value="SBP_bac_3"/>
    <property type="match status" value="1"/>
</dbReference>
<reference evidence="7 8" key="1">
    <citation type="submission" date="2019-11" db="EMBL/GenBank/DDBJ databases">
        <title>Genome analysis of Rhizobacterium cereale a novel genus and species isolated from maize roots in North Spain.</title>
        <authorList>
            <person name="Menendez E."/>
            <person name="Flores-Felix J.D."/>
            <person name="Ramirez-Bahena M.-H."/>
            <person name="Igual J.M."/>
            <person name="Garcia-Fraile P."/>
            <person name="Peix A."/>
            <person name="Velazquez E."/>
        </authorList>
    </citation>
    <scope>NUCLEOTIDE SEQUENCE [LARGE SCALE GENOMIC DNA]</scope>
    <source>
        <strain evidence="7 8">RZME27</strain>
    </source>
</reference>
<comment type="similarity">
    <text evidence="2 4">Belongs to the bacterial solute-binding protein 3 family.</text>
</comment>
<dbReference type="SUPFAM" id="SSF53850">
    <property type="entry name" value="Periplasmic binding protein-like II"/>
    <property type="match status" value="1"/>
</dbReference>
<proteinExistence type="inferred from homology"/>
<keyword evidence="8" id="KW-1185">Reference proteome</keyword>
<dbReference type="Proteomes" id="UP000435138">
    <property type="component" value="Unassembled WGS sequence"/>
</dbReference>
<name>A0A6A8A5D7_9HYPH</name>
<dbReference type="RefSeq" id="WP_153352050.1">
    <property type="nucleotide sequence ID" value="NZ_JAYKOO010000006.1"/>
</dbReference>
<dbReference type="PANTHER" id="PTHR35936">
    <property type="entry name" value="MEMBRANE-BOUND LYTIC MUREIN TRANSGLYCOSYLASE F"/>
    <property type="match status" value="1"/>
</dbReference>
<gene>
    <name evidence="7" type="ORF">GAO09_00090</name>
</gene>
<dbReference type="PROSITE" id="PS01039">
    <property type="entry name" value="SBP_BACTERIAL_3"/>
    <property type="match status" value="1"/>
</dbReference>
<evidence type="ECO:0000259" key="6">
    <source>
        <dbReference type="SMART" id="SM00062"/>
    </source>
</evidence>
<evidence type="ECO:0000256" key="1">
    <source>
        <dbReference type="ARBA" id="ARBA00004418"/>
    </source>
</evidence>
<sequence length="254" mass="27847">MRDLLATACLLLPLLAGGSVAADDKILRIGTEGAYPPFNFLDEKGQLSGFDVDIAKALCKEMAVECEFVAVPWVTIIDDLESGKFDLMVASMAYTEERAQRIAFSDPYYRSHAVFVGDAKTFLDIRPEALAGARIAAGAGTMQADYLQKIYAAKNTIVITKDQPEAQAELQEGKVDLILADAIELMSFLDSSQEARFDFIGDPVTNDLLQSTSHITARKSDAALLENINAALKRIRLNGVYDKVNDTYFPFSIF</sequence>
<dbReference type="Gene3D" id="3.40.190.10">
    <property type="entry name" value="Periplasmic binding protein-like II"/>
    <property type="match status" value="2"/>
</dbReference>
<dbReference type="AlphaFoldDB" id="A0A6A8A5D7"/>
<evidence type="ECO:0000313" key="8">
    <source>
        <dbReference type="Proteomes" id="UP000435138"/>
    </source>
</evidence>
<dbReference type="InterPro" id="IPR001638">
    <property type="entry name" value="Solute-binding_3/MltF_N"/>
</dbReference>
<feature type="signal peptide" evidence="5">
    <location>
        <begin position="1"/>
        <end position="21"/>
    </location>
</feature>
<keyword evidence="3 5" id="KW-0732">Signal</keyword>
<evidence type="ECO:0000256" key="5">
    <source>
        <dbReference type="SAM" id="SignalP"/>
    </source>
</evidence>
<protein>
    <submittedName>
        <fullName evidence="7">Transporter substrate-binding domain-containing protein</fullName>
    </submittedName>
</protein>
<dbReference type="PANTHER" id="PTHR35936:SF19">
    <property type="entry name" value="AMINO-ACID-BINDING PROTEIN YXEM-RELATED"/>
    <property type="match status" value="1"/>
</dbReference>
<feature type="chain" id="PRO_5025586407" evidence="5">
    <location>
        <begin position="22"/>
        <end position="254"/>
    </location>
</feature>
<dbReference type="GO" id="GO:0042597">
    <property type="term" value="C:periplasmic space"/>
    <property type="evidence" value="ECO:0007669"/>
    <property type="project" value="UniProtKB-SubCell"/>
</dbReference>
<comment type="caution">
    <text evidence="7">The sequence shown here is derived from an EMBL/GenBank/DDBJ whole genome shotgun (WGS) entry which is preliminary data.</text>
</comment>
<evidence type="ECO:0000256" key="2">
    <source>
        <dbReference type="ARBA" id="ARBA00010333"/>
    </source>
</evidence>
<comment type="subcellular location">
    <subcellularLocation>
        <location evidence="1">Periplasm</location>
    </subcellularLocation>
</comment>
<dbReference type="SMART" id="SM00062">
    <property type="entry name" value="PBPb"/>
    <property type="match status" value="1"/>
</dbReference>
<accession>A0A6A8A5D7</accession>
<dbReference type="EMBL" id="WIXI01000020">
    <property type="protein sequence ID" value="MQY44476.1"/>
    <property type="molecule type" value="Genomic_DNA"/>
</dbReference>
<feature type="domain" description="Solute-binding protein family 3/N-terminal" evidence="6">
    <location>
        <begin position="26"/>
        <end position="252"/>
    </location>
</feature>